<comment type="caution">
    <text evidence="3">The sequence shown here is derived from an EMBL/GenBank/DDBJ whole genome shotgun (WGS) entry which is preliminary data.</text>
</comment>
<keyword evidence="4" id="KW-1185">Reference proteome</keyword>
<evidence type="ECO:0000313" key="4">
    <source>
        <dbReference type="Proteomes" id="UP001151002"/>
    </source>
</evidence>
<dbReference type="InterPro" id="IPR019278">
    <property type="entry name" value="DICT_dom"/>
</dbReference>
<protein>
    <submittedName>
        <fullName evidence="3">Histidine kinase</fullName>
    </submittedName>
</protein>
<evidence type="ECO:0000259" key="2">
    <source>
        <dbReference type="Pfam" id="PF10069"/>
    </source>
</evidence>
<evidence type="ECO:0000256" key="1">
    <source>
        <dbReference type="SAM" id="MobiDB-lite"/>
    </source>
</evidence>
<feature type="domain" description="DICT" evidence="2">
    <location>
        <begin position="5"/>
        <end position="112"/>
    </location>
</feature>
<keyword evidence="3" id="KW-0418">Kinase</keyword>
<sequence>MSDAPAVRRLTKRTLVTISHALERAALAAAEDGPMVVFALFQRLPYFERERAVYERIAGRAAVTVVGLVAEQTPDTPAGAHPVLLDEKEELAREWTVVVLTPRFGGMLVAHDLEEFQAGSATLESGRVFEARAAFRRDDALHEVLRLRRQLGDRLPPAALSAVDAAVGRVREIPATPGESRTDAALHLFAARAEHDHTRLRTGAQPARPDEGRDDAGDTDLAGRAGVRRWAGTSGVTASGVLPVALLAVRVTHAPAGQDGPIGRTATRQQQAAIELVVARLRPADRATKAGPDDFLLYLPALGHDDAVAFAYGLVADFEAAHARSAFLSATVTVALTVTRRRPLPEDRLREALDWAVAQNAPVVTLDG</sequence>
<evidence type="ECO:0000313" key="3">
    <source>
        <dbReference type="EMBL" id="MCY1136462.1"/>
    </source>
</evidence>
<keyword evidence="3" id="KW-0808">Transferase</keyword>
<proteinExistence type="predicted"/>
<dbReference type="RefSeq" id="WP_267560188.1">
    <property type="nucleotide sequence ID" value="NZ_JAPNTZ010000001.1"/>
</dbReference>
<feature type="region of interest" description="Disordered" evidence="1">
    <location>
        <begin position="195"/>
        <end position="221"/>
    </location>
</feature>
<dbReference type="Proteomes" id="UP001151002">
    <property type="component" value="Unassembled WGS sequence"/>
</dbReference>
<name>A0ABT4AQE3_9ACTN</name>
<dbReference type="Pfam" id="PF10069">
    <property type="entry name" value="DICT"/>
    <property type="match status" value="1"/>
</dbReference>
<dbReference type="GO" id="GO:0016301">
    <property type="term" value="F:kinase activity"/>
    <property type="evidence" value="ECO:0007669"/>
    <property type="project" value="UniProtKB-KW"/>
</dbReference>
<gene>
    <name evidence="3" type="ORF">OWR29_00515</name>
</gene>
<dbReference type="EMBL" id="JAPNTZ010000001">
    <property type="protein sequence ID" value="MCY1136462.1"/>
    <property type="molecule type" value="Genomic_DNA"/>
</dbReference>
<reference evidence="3" key="1">
    <citation type="submission" date="2022-11" db="EMBL/GenBank/DDBJ databases">
        <authorList>
            <person name="Somphong A."/>
            <person name="Phongsopitanun W."/>
        </authorList>
    </citation>
    <scope>NUCLEOTIDE SEQUENCE</scope>
    <source>
        <strain evidence="3">Pm04-4</strain>
    </source>
</reference>
<organism evidence="3 4">
    <name type="scientific">Paractinoplanes pyxinae</name>
    <dbReference type="NCBI Taxonomy" id="2997416"/>
    <lineage>
        <taxon>Bacteria</taxon>
        <taxon>Bacillati</taxon>
        <taxon>Actinomycetota</taxon>
        <taxon>Actinomycetes</taxon>
        <taxon>Micromonosporales</taxon>
        <taxon>Micromonosporaceae</taxon>
        <taxon>Paractinoplanes</taxon>
    </lineage>
</organism>
<accession>A0ABT4AQE3</accession>